<gene>
    <name evidence="3" type="ORF">FDA94_18985</name>
</gene>
<dbReference type="GO" id="GO:0006631">
    <property type="term" value="P:fatty acid metabolic process"/>
    <property type="evidence" value="ECO:0007669"/>
    <property type="project" value="TreeGrafter"/>
</dbReference>
<dbReference type="OrthoDB" id="9787658at2"/>
<dbReference type="InterPro" id="IPR000873">
    <property type="entry name" value="AMP-dep_synth/lig_dom"/>
</dbReference>
<dbReference type="InterPro" id="IPR045851">
    <property type="entry name" value="AMP-bd_C_sf"/>
</dbReference>
<reference evidence="3 4" key="1">
    <citation type="submission" date="2019-04" db="EMBL/GenBank/DDBJ databases">
        <title>Herbidospora sp. NEAU-GS14.nov., a novel actinomycete isolated from soil.</title>
        <authorList>
            <person name="Han L."/>
        </authorList>
    </citation>
    <scope>NUCLEOTIDE SEQUENCE [LARGE SCALE GENOMIC DNA]</scope>
    <source>
        <strain evidence="3 4">NEAU-GS14</strain>
    </source>
</reference>
<dbReference type="Gene3D" id="3.40.50.12780">
    <property type="entry name" value="N-terminal domain of ligase-like"/>
    <property type="match status" value="1"/>
</dbReference>
<evidence type="ECO:0000259" key="2">
    <source>
        <dbReference type="Pfam" id="PF00501"/>
    </source>
</evidence>
<dbReference type="GO" id="GO:0031956">
    <property type="term" value="F:medium-chain fatty acid-CoA ligase activity"/>
    <property type="evidence" value="ECO:0007669"/>
    <property type="project" value="TreeGrafter"/>
</dbReference>
<proteinExistence type="inferred from homology"/>
<feature type="domain" description="AMP-dependent synthetase/ligase" evidence="2">
    <location>
        <begin position="48"/>
        <end position="196"/>
    </location>
</feature>
<evidence type="ECO:0000313" key="3">
    <source>
        <dbReference type="EMBL" id="TKK87199.1"/>
    </source>
</evidence>
<evidence type="ECO:0000256" key="1">
    <source>
        <dbReference type="ARBA" id="ARBA00006432"/>
    </source>
</evidence>
<keyword evidence="4" id="KW-1185">Reference proteome</keyword>
<evidence type="ECO:0000313" key="4">
    <source>
        <dbReference type="Proteomes" id="UP000308705"/>
    </source>
</evidence>
<protein>
    <submittedName>
        <fullName evidence="3">Acyl--CoA ligase</fullName>
    </submittedName>
</protein>
<accession>A0A4U3MF66</accession>
<dbReference type="EMBL" id="SZQA01000017">
    <property type="protein sequence ID" value="TKK87199.1"/>
    <property type="molecule type" value="Genomic_DNA"/>
</dbReference>
<dbReference type="Gene3D" id="3.30.300.30">
    <property type="match status" value="1"/>
</dbReference>
<sequence length="355" mass="38718">MDYRALTPAGLLTAGFDTLDSPWRARWEPGDHTEFVQEHLPPEIDFATSGSTGAPQVWRRRAGKVWAEAGLLAELVAPEEPGAVLSFAPTVHLYGALTSVLMPAWLGVPVWHRTSFFGAMPALPTRRVVVVATPWIFKLLLEHLDWVRSMEHVTVLYGGAMLPGTAGELLDRTGRTLIVEVMGSTEAGGIATRRWSSGEPPAWTLFRDVDFHGVPPKEEAPLVVTSPRLAYRPGGEPPAFWEADDHVEVTGPREFLLTGRRSRLVKVNGRRINLDLAEHAAGAVLDCADLAVVAVTDPVIGEHVDLLVVLRPGTELADLDLPAAFERLGVRPRRVRAVPEIERSAMGKATTKVTT</sequence>
<comment type="similarity">
    <text evidence="1">Belongs to the ATP-dependent AMP-binding enzyme family.</text>
</comment>
<dbReference type="RefSeq" id="WP_137248396.1">
    <property type="nucleotide sequence ID" value="NZ_SZQA01000017.1"/>
</dbReference>
<organism evidence="3 4">
    <name type="scientific">Herbidospora galbida</name>
    <dbReference type="NCBI Taxonomy" id="2575442"/>
    <lineage>
        <taxon>Bacteria</taxon>
        <taxon>Bacillati</taxon>
        <taxon>Actinomycetota</taxon>
        <taxon>Actinomycetes</taxon>
        <taxon>Streptosporangiales</taxon>
        <taxon>Streptosporangiaceae</taxon>
        <taxon>Herbidospora</taxon>
    </lineage>
</organism>
<dbReference type="AlphaFoldDB" id="A0A4U3MF66"/>
<dbReference type="SUPFAM" id="SSF56801">
    <property type="entry name" value="Acetyl-CoA synthetase-like"/>
    <property type="match status" value="1"/>
</dbReference>
<name>A0A4U3MF66_9ACTN</name>
<dbReference type="PANTHER" id="PTHR43201:SF8">
    <property type="entry name" value="ACYL-COA SYNTHETASE FAMILY MEMBER 3"/>
    <property type="match status" value="1"/>
</dbReference>
<dbReference type="Pfam" id="PF00501">
    <property type="entry name" value="AMP-binding"/>
    <property type="match status" value="1"/>
</dbReference>
<dbReference type="PANTHER" id="PTHR43201">
    <property type="entry name" value="ACYL-COA SYNTHETASE"/>
    <property type="match status" value="1"/>
</dbReference>
<dbReference type="Proteomes" id="UP000308705">
    <property type="component" value="Unassembled WGS sequence"/>
</dbReference>
<keyword evidence="3" id="KW-0436">Ligase</keyword>
<comment type="caution">
    <text evidence="3">The sequence shown here is derived from an EMBL/GenBank/DDBJ whole genome shotgun (WGS) entry which is preliminary data.</text>
</comment>
<dbReference type="InterPro" id="IPR042099">
    <property type="entry name" value="ANL_N_sf"/>
</dbReference>